<accession>A0A401ZQG1</accession>
<dbReference type="AlphaFoldDB" id="A0A401ZQG1"/>
<evidence type="ECO:0000313" key="2">
    <source>
        <dbReference type="Proteomes" id="UP000287224"/>
    </source>
</evidence>
<dbReference type="EMBL" id="BIFQ01000002">
    <property type="protein sequence ID" value="GCE09105.1"/>
    <property type="molecule type" value="Genomic_DNA"/>
</dbReference>
<comment type="caution">
    <text evidence="1">The sequence shown here is derived from an EMBL/GenBank/DDBJ whole genome shotgun (WGS) entry which is preliminary data.</text>
</comment>
<reference evidence="2" key="1">
    <citation type="submission" date="2018-12" db="EMBL/GenBank/DDBJ databases">
        <title>Tengunoibacter tsumagoiensis gen. nov., sp. nov., Dictyobacter kobayashii sp. nov., D. alpinus sp. nov., and D. joshuensis sp. nov. and description of Dictyobacteraceae fam. nov. within the order Ktedonobacterales isolated from Tengu-no-mugimeshi.</title>
        <authorList>
            <person name="Wang C.M."/>
            <person name="Zheng Y."/>
            <person name="Sakai Y."/>
            <person name="Toyoda A."/>
            <person name="Minakuchi Y."/>
            <person name="Abe K."/>
            <person name="Yokota A."/>
            <person name="Yabe S."/>
        </authorList>
    </citation>
    <scope>NUCLEOTIDE SEQUENCE [LARGE SCALE GENOMIC DNA]</scope>
    <source>
        <strain evidence="2">S-27</strain>
    </source>
</reference>
<dbReference type="Pfam" id="PF10978">
    <property type="entry name" value="DUF2785"/>
    <property type="match status" value="1"/>
</dbReference>
<sequence length="297" mass="34200">MDKAFWHNIIEDEYAVPSPYSIATLTPELLSYLGSTDSELREELAYMILCEWIGRGNYSYPDIQKMATQLLYNLTIGLDEQQSDTVFLRSFSVLILTEIVCYDLTQSILSEAEVQQLLDQALDYFLLEKDVRGYEPGKGWAHAVAHSSDFLWVLSQHQFVSTTGLMRIMDAIGKKITAPIDDTYLFDEDERLVRAVMSVLQRNLLGFSFLTMWLEMLIHPRGRIAWNADLDGKMMEVVRNKAETCARHNTKHFLRSLFFQLRSPGFANLNLVEHRPPVSDELLPLVEHTLSQIRAWC</sequence>
<dbReference type="RefSeq" id="WP_126601548.1">
    <property type="nucleotide sequence ID" value="NZ_BIFQ01000002.1"/>
</dbReference>
<gene>
    <name evidence="1" type="ORF">KDAU_64340</name>
</gene>
<organism evidence="1 2">
    <name type="scientific">Dictyobacter aurantiacus</name>
    <dbReference type="NCBI Taxonomy" id="1936993"/>
    <lineage>
        <taxon>Bacteria</taxon>
        <taxon>Bacillati</taxon>
        <taxon>Chloroflexota</taxon>
        <taxon>Ktedonobacteria</taxon>
        <taxon>Ktedonobacterales</taxon>
        <taxon>Dictyobacteraceae</taxon>
        <taxon>Dictyobacter</taxon>
    </lineage>
</organism>
<name>A0A401ZQG1_9CHLR</name>
<proteinExistence type="predicted"/>
<dbReference type="Proteomes" id="UP000287224">
    <property type="component" value="Unassembled WGS sequence"/>
</dbReference>
<dbReference type="InterPro" id="IPR021247">
    <property type="entry name" value="DUF2785"/>
</dbReference>
<keyword evidence="2" id="KW-1185">Reference proteome</keyword>
<dbReference type="OrthoDB" id="7619731at2"/>
<evidence type="ECO:0000313" key="1">
    <source>
        <dbReference type="EMBL" id="GCE09105.1"/>
    </source>
</evidence>
<protein>
    <submittedName>
        <fullName evidence="1">Membrane protein</fullName>
    </submittedName>
</protein>